<accession>A0AB38T7Z4</accession>
<protein>
    <recommendedName>
        <fullName evidence="3">ATP-grasp domain-containing protein</fullName>
    </recommendedName>
</protein>
<proteinExistence type="predicted"/>
<dbReference type="SUPFAM" id="SSF56059">
    <property type="entry name" value="Glutathione synthetase ATP-binding domain-like"/>
    <property type="match status" value="1"/>
</dbReference>
<dbReference type="AlphaFoldDB" id="A0AB38T7Z4"/>
<evidence type="ECO:0000313" key="2">
    <source>
        <dbReference type="Proteomes" id="UP001060070"/>
    </source>
</evidence>
<evidence type="ECO:0008006" key="3">
    <source>
        <dbReference type="Google" id="ProtNLM"/>
    </source>
</evidence>
<name>A0AB38T7Z4_9HYPH</name>
<reference evidence="1 2" key="1">
    <citation type="journal article" date="2022" name="Microbiol. Resour. Announc.">
        <title>Complete Genome Sequence of Mesorhizobium ciceri Strain R30, a Rhizobium Used as a Commercial Inoculant for Chickpea in Argentina.</title>
        <authorList>
            <person name="Foresto E."/>
            <person name="Revale S."/>
            <person name="Primo E."/>
            <person name="Nievas F."/>
            <person name="Carezzano E."/>
            <person name="Puente M."/>
            <person name="Alzari P."/>
            <person name="Mart M."/>
            <person name="Ben-Assaya M."/>
            <person name="Mornico D."/>
            <person name="Santoro M."/>
            <person name="Mart F."/>
            <person name="Giordano W."/>
            <person name="Bogino P."/>
        </authorList>
    </citation>
    <scope>NUCLEOTIDE SEQUENCE [LARGE SCALE GENOMIC DNA]</scope>
    <source>
        <strain evidence="1 2">R30</strain>
    </source>
</reference>
<sequence>MQFHWPPARLDFGYHRGLIEVVGQAKRFQGIYRQSRRWIVARIAVITHEHDRFLGRRDILLRRSSPYMLFDILAELKRRGHSIRVQQGLSKPVSADMAVLHVDATVTPTDYVDYARSFAFCLNIGAADISKRRISGALIDKTDSWQGQVIVKSNLNNRGIPETLLNRRSERAGKQPPFPHLPILHPYEIHRSLGDVPDGVFDCDDLVVEKFIPEREPDGFAVRFWVFCGERERCTRYVSPNGLVKASETIRREPVPVPDELRERRRELGFDYGKFDFVMHEGRAILLDANKTPGRPQNLVKMFAAGASDLTHGFEGLVHRAK</sequence>
<gene>
    <name evidence="1" type="ORF">LRP29_24495</name>
</gene>
<keyword evidence="2" id="KW-1185">Reference proteome</keyword>
<evidence type="ECO:0000313" key="1">
    <source>
        <dbReference type="EMBL" id="UTU50616.1"/>
    </source>
</evidence>
<organism evidence="1 2">
    <name type="scientific">Mesorhizobium ciceri</name>
    <dbReference type="NCBI Taxonomy" id="39645"/>
    <lineage>
        <taxon>Bacteria</taxon>
        <taxon>Pseudomonadati</taxon>
        <taxon>Pseudomonadota</taxon>
        <taxon>Alphaproteobacteria</taxon>
        <taxon>Hyphomicrobiales</taxon>
        <taxon>Phyllobacteriaceae</taxon>
        <taxon>Mesorhizobium</taxon>
    </lineage>
</organism>
<dbReference type="RefSeq" id="WP_245265387.1">
    <property type="nucleotide sequence ID" value="NZ_CP088147.1"/>
</dbReference>
<dbReference type="EMBL" id="CP088147">
    <property type="protein sequence ID" value="UTU50616.1"/>
    <property type="molecule type" value="Genomic_DNA"/>
</dbReference>
<dbReference type="Proteomes" id="UP001060070">
    <property type="component" value="Chromosome"/>
</dbReference>